<evidence type="ECO:0000259" key="2">
    <source>
        <dbReference type="Pfam" id="PF01337"/>
    </source>
</evidence>
<comment type="caution">
    <text evidence="3">The sequence shown here is derived from an EMBL/GenBank/DDBJ whole genome shotgun (WGS) entry which is preliminary data.</text>
</comment>
<evidence type="ECO:0000313" key="4">
    <source>
        <dbReference type="Proteomes" id="UP000664731"/>
    </source>
</evidence>
<dbReference type="EMBL" id="JAFNME010000018">
    <property type="protein sequence ID" value="MBO1250020.1"/>
    <property type="molecule type" value="Genomic_DNA"/>
</dbReference>
<dbReference type="InterPro" id="IPR035905">
    <property type="entry name" value="Barstar-like_sf"/>
</dbReference>
<keyword evidence="4" id="KW-1185">Reference proteome</keyword>
<organism evidence="3 4">
    <name type="scientific">Comamonas denitrificans</name>
    <dbReference type="NCBI Taxonomy" id="117506"/>
    <lineage>
        <taxon>Bacteria</taxon>
        <taxon>Pseudomonadati</taxon>
        <taxon>Pseudomonadota</taxon>
        <taxon>Betaproteobacteria</taxon>
        <taxon>Burkholderiales</taxon>
        <taxon>Comamonadaceae</taxon>
        <taxon>Comamonas</taxon>
    </lineage>
</organism>
<dbReference type="Proteomes" id="UP000664731">
    <property type="component" value="Unassembled WGS sequence"/>
</dbReference>
<gene>
    <name evidence="3" type="ORF">J1777_09335</name>
</gene>
<dbReference type="SUPFAM" id="SSF52038">
    <property type="entry name" value="Barstar-related"/>
    <property type="match status" value="1"/>
</dbReference>
<dbReference type="Gene3D" id="3.30.370.10">
    <property type="entry name" value="Barstar-like"/>
    <property type="match status" value="1"/>
</dbReference>
<dbReference type="InterPro" id="IPR000468">
    <property type="entry name" value="Barstar"/>
</dbReference>
<feature type="domain" description="Barstar (barnase inhibitor)" evidence="2">
    <location>
        <begin position="38"/>
        <end position="134"/>
    </location>
</feature>
<dbReference type="Pfam" id="PF01337">
    <property type="entry name" value="Barstar"/>
    <property type="match status" value="1"/>
</dbReference>
<protein>
    <submittedName>
        <fullName evidence="3">Barstar family protein</fullName>
    </submittedName>
</protein>
<evidence type="ECO:0000313" key="3">
    <source>
        <dbReference type="EMBL" id="MBO1250020.1"/>
    </source>
</evidence>
<proteinExistence type="inferred from homology"/>
<name>A0A939KAL7_9BURK</name>
<sequence length="137" mass="15299">MTADTAHLLSNLPPQVVQSIRAFRVPDLQAAAQASGQHFLYANLAHIDTKAEALELIGQEFHLPAYFGKNFDALYDCLTTPLARACQQPGFVVVLDQLPVTAKFDKTVREQLLDCFQDAADFWAEQGVAFRCFYSYL</sequence>
<dbReference type="RefSeq" id="WP_207575459.1">
    <property type="nucleotide sequence ID" value="NZ_JAFNME010000018.1"/>
</dbReference>
<reference evidence="3" key="1">
    <citation type="submission" date="2021-03" db="EMBL/GenBank/DDBJ databases">
        <title>Comamonas denitrificans.</title>
        <authorList>
            <person name="Finster K."/>
        </authorList>
    </citation>
    <scope>NUCLEOTIDE SEQUENCE</scope>
    <source>
        <strain evidence="3">MM2021_4</strain>
    </source>
</reference>
<dbReference type="AlphaFoldDB" id="A0A939KAL7"/>
<evidence type="ECO:0000256" key="1">
    <source>
        <dbReference type="ARBA" id="ARBA00006845"/>
    </source>
</evidence>
<accession>A0A939KAL7</accession>
<comment type="similarity">
    <text evidence="1">Belongs to the barstar family.</text>
</comment>